<accession>A0A6J5KJX6</accession>
<proteinExistence type="predicted"/>
<protein>
    <submittedName>
        <fullName evidence="1">Uncharacterized protein</fullName>
    </submittedName>
</protein>
<dbReference type="EMBL" id="LR796164">
    <property type="protein sequence ID" value="CAB4122464.1"/>
    <property type="molecule type" value="Genomic_DNA"/>
</dbReference>
<evidence type="ECO:0000313" key="1">
    <source>
        <dbReference type="EMBL" id="CAB4122464.1"/>
    </source>
</evidence>
<reference evidence="1" key="1">
    <citation type="submission" date="2020-04" db="EMBL/GenBank/DDBJ databases">
        <authorList>
            <person name="Chiriac C."/>
            <person name="Salcher M."/>
            <person name="Ghai R."/>
            <person name="Kavagutti S V."/>
        </authorList>
    </citation>
    <scope>NUCLEOTIDE SEQUENCE</scope>
</reference>
<sequence length="62" mass="6970">MLYLSIRQSLPVGAVIITNMQAHETPEAAREASPYKPIGVEPMDVPASVRERFKRSYKVVKL</sequence>
<name>A0A6J5KJX6_9CAUD</name>
<organism evidence="1">
    <name type="scientific">uncultured Caudovirales phage</name>
    <dbReference type="NCBI Taxonomy" id="2100421"/>
    <lineage>
        <taxon>Viruses</taxon>
        <taxon>Duplodnaviria</taxon>
        <taxon>Heunggongvirae</taxon>
        <taxon>Uroviricota</taxon>
        <taxon>Caudoviricetes</taxon>
        <taxon>Peduoviridae</taxon>
        <taxon>Maltschvirus</taxon>
        <taxon>Maltschvirus maltsch</taxon>
    </lineage>
</organism>
<gene>
    <name evidence="1" type="ORF">UFOVP36_51</name>
</gene>